<organism evidence="3 4">
    <name type="scientific">Opisthorchis viverrini</name>
    <name type="common">Southeast Asian liver fluke</name>
    <dbReference type="NCBI Taxonomy" id="6198"/>
    <lineage>
        <taxon>Eukaryota</taxon>
        <taxon>Metazoa</taxon>
        <taxon>Spiralia</taxon>
        <taxon>Lophotrochozoa</taxon>
        <taxon>Platyhelminthes</taxon>
        <taxon>Trematoda</taxon>
        <taxon>Digenea</taxon>
        <taxon>Opisthorchiida</taxon>
        <taxon>Opisthorchiata</taxon>
        <taxon>Opisthorchiidae</taxon>
        <taxon>Opisthorchis</taxon>
    </lineage>
</organism>
<dbReference type="AlphaFoldDB" id="A0A1S8XBG5"/>
<dbReference type="InterPro" id="IPR001283">
    <property type="entry name" value="CRISP-related"/>
</dbReference>
<sequence>MKNHLFLLLCTIVYLGWALKEDEPPDERYQEILDAINDLRKMVLEGRLEGQPQAEEMQPLKWSNSLAREAREEAEQCYSFKRRDPNQLGSEIRDISFKYENPVFEWRKRNNDYKFGILTKTTRLRHGSYTQLVWANSDRVGCYTHFCRENEVYGGYLTVCKFYL</sequence>
<proteinExistence type="predicted"/>
<dbReference type="EMBL" id="KV891459">
    <property type="protein sequence ID" value="OON24037.1"/>
    <property type="molecule type" value="Genomic_DNA"/>
</dbReference>
<feature type="non-terminal residue" evidence="3">
    <location>
        <position position="164"/>
    </location>
</feature>
<reference evidence="3 4" key="1">
    <citation type="submission" date="2015-03" db="EMBL/GenBank/DDBJ databases">
        <title>Draft genome of the nematode, Opisthorchis viverrini.</title>
        <authorList>
            <person name="Mitreva M."/>
        </authorList>
    </citation>
    <scope>NUCLEOTIDE SEQUENCE [LARGE SCALE GENOMIC DNA]</scope>
    <source>
        <strain evidence="3">Khon Kaen</strain>
    </source>
</reference>
<evidence type="ECO:0000259" key="2">
    <source>
        <dbReference type="SMART" id="SM00198"/>
    </source>
</evidence>
<accession>A0A1S8XBG5</accession>
<dbReference type="PANTHER" id="PTHR10334">
    <property type="entry name" value="CYSTEINE-RICH SECRETORY PROTEIN-RELATED"/>
    <property type="match status" value="1"/>
</dbReference>
<dbReference type="InterPro" id="IPR014044">
    <property type="entry name" value="CAP_dom"/>
</dbReference>
<name>A0A1S8XBG5_OPIVI</name>
<dbReference type="SUPFAM" id="SSF55797">
    <property type="entry name" value="PR-1-like"/>
    <property type="match status" value="1"/>
</dbReference>
<dbReference type="CDD" id="cd05380">
    <property type="entry name" value="CAP_euk"/>
    <property type="match status" value="1"/>
</dbReference>
<protein>
    <submittedName>
        <fullName evidence="3">SCP-like protein</fullName>
    </submittedName>
</protein>
<dbReference type="SMART" id="SM00198">
    <property type="entry name" value="SCP"/>
    <property type="match status" value="1"/>
</dbReference>
<gene>
    <name evidence="3" type="ORF">X801_00041</name>
</gene>
<feature type="signal peptide" evidence="1">
    <location>
        <begin position="1"/>
        <end position="18"/>
    </location>
</feature>
<evidence type="ECO:0000313" key="3">
    <source>
        <dbReference type="EMBL" id="OON24037.1"/>
    </source>
</evidence>
<dbReference type="Proteomes" id="UP000243686">
    <property type="component" value="Unassembled WGS sequence"/>
</dbReference>
<dbReference type="Pfam" id="PF00188">
    <property type="entry name" value="CAP"/>
    <property type="match status" value="1"/>
</dbReference>
<feature type="chain" id="PRO_5012774811" evidence="1">
    <location>
        <begin position="19"/>
        <end position="164"/>
    </location>
</feature>
<keyword evidence="1" id="KW-0732">Signal</keyword>
<evidence type="ECO:0000313" key="4">
    <source>
        <dbReference type="Proteomes" id="UP000243686"/>
    </source>
</evidence>
<keyword evidence="4" id="KW-1185">Reference proteome</keyword>
<feature type="domain" description="SCP" evidence="2">
    <location>
        <begin position="27"/>
        <end position="162"/>
    </location>
</feature>
<dbReference type="Gene3D" id="3.40.33.10">
    <property type="entry name" value="CAP"/>
    <property type="match status" value="1"/>
</dbReference>
<evidence type="ECO:0000256" key="1">
    <source>
        <dbReference type="SAM" id="SignalP"/>
    </source>
</evidence>
<dbReference type="InterPro" id="IPR035940">
    <property type="entry name" value="CAP_sf"/>
</dbReference>